<dbReference type="EMBL" id="PGOL01002625">
    <property type="protein sequence ID" value="PKI46411.1"/>
    <property type="molecule type" value="Genomic_DNA"/>
</dbReference>
<comment type="caution">
    <text evidence="1">The sequence shown here is derived from an EMBL/GenBank/DDBJ whole genome shotgun (WGS) entry which is preliminary data.</text>
</comment>
<accession>A0A2I0IQY5</accession>
<dbReference type="PANTHER" id="PTHR31901:SF63">
    <property type="entry name" value="INDOLE-3-ACETIC ACID-AMIDO SYNTHETASE GH3.6-LIKE"/>
    <property type="match status" value="1"/>
</dbReference>
<organism evidence="1 2">
    <name type="scientific">Punica granatum</name>
    <name type="common">Pomegranate</name>
    <dbReference type="NCBI Taxonomy" id="22663"/>
    <lineage>
        <taxon>Eukaryota</taxon>
        <taxon>Viridiplantae</taxon>
        <taxon>Streptophyta</taxon>
        <taxon>Embryophyta</taxon>
        <taxon>Tracheophyta</taxon>
        <taxon>Spermatophyta</taxon>
        <taxon>Magnoliopsida</taxon>
        <taxon>eudicotyledons</taxon>
        <taxon>Gunneridae</taxon>
        <taxon>Pentapetalae</taxon>
        <taxon>rosids</taxon>
        <taxon>malvids</taxon>
        <taxon>Myrtales</taxon>
        <taxon>Lythraceae</taxon>
        <taxon>Punica</taxon>
    </lineage>
</organism>
<proteinExistence type="predicted"/>
<gene>
    <name evidence="1" type="ORF">CRG98_033187</name>
</gene>
<dbReference type="GO" id="GO:0005737">
    <property type="term" value="C:cytoplasm"/>
    <property type="evidence" value="ECO:0007669"/>
    <property type="project" value="TreeGrafter"/>
</dbReference>
<dbReference type="InterPro" id="IPR004993">
    <property type="entry name" value="GH3"/>
</dbReference>
<dbReference type="GO" id="GO:0010279">
    <property type="term" value="F:indole-3-acetic acid amido synthetase activity"/>
    <property type="evidence" value="ECO:0007669"/>
    <property type="project" value="TreeGrafter"/>
</dbReference>
<evidence type="ECO:0000313" key="2">
    <source>
        <dbReference type="Proteomes" id="UP000233551"/>
    </source>
</evidence>
<dbReference type="Proteomes" id="UP000233551">
    <property type="component" value="Unassembled WGS sequence"/>
</dbReference>
<reference evidence="1 2" key="1">
    <citation type="submission" date="2017-11" db="EMBL/GenBank/DDBJ databases">
        <title>De-novo sequencing of pomegranate (Punica granatum L.) genome.</title>
        <authorList>
            <person name="Akparov Z."/>
            <person name="Amiraslanov A."/>
            <person name="Hajiyeva S."/>
            <person name="Abbasov M."/>
            <person name="Kaur K."/>
            <person name="Hamwieh A."/>
            <person name="Solovyev V."/>
            <person name="Salamov A."/>
            <person name="Braich B."/>
            <person name="Kosarev P."/>
            <person name="Mahmoud A."/>
            <person name="Hajiyev E."/>
            <person name="Babayeva S."/>
            <person name="Izzatullayeva V."/>
            <person name="Mammadov A."/>
            <person name="Mammadov A."/>
            <person name="Sharifova S."/>
            <person name="Ojaghi J."/>
            <person name="Eynullazada K."/>
            <person name="Bayramov B."/>
            <person name="Abdulazimova A."/>
            <person name="Shahmuradov I."/>
        </authorList>
    </citation>
    <scope>NUCLEOTIDE SEQUENCE [LARGE SCALE GENOMIC DNA]</scope>
    <source>
        <strain evidence="2">cv. AG2017</strain>
        <tissue evidence="1">Leaf</tissue>
    </source>
</reference>
<name>A0A2I0IQY5_PUNGR</name>
<protein>
    <submittedName>
        <fullName evidence="1">Uncharacterized protein</fullName>
    </submittedName>
</protein>
<dbReference type="PANTHER" id="PTHR31901">
    <property type="entry name" value="GH3 DOMAIN-CONTAINING PROTEIN"/>
    <property type="match status" value="1"/>
</dbReference>
<dbReference type="AlphaFoldDB" id="A0A2I0IQY5"/>
<sequence>MFRSRFWPRYCLAALTSSTCEDTVSRGAPMWKCSGVIPVVMFEDLKPDIDCIAEGDTSPILCSQTISEFSTSSGTSGGEWKLIPTTEEEIQRRFLLDDLAMPLMNQFNPDLDKGKAMRFTFRKSEFKTAGGIVAQPLLTIINKRRHNKNYTSPHEAILCQDSYPSMYTQLLCGLCQNTQVVHIGSTFASSLLRAIKFLEKNWALLCRDIRMECCKESWHGIVRQLWPNTKCVDAVVTGTMSQYVPMLEYYFNGLPLVSYIYASSECYFGLNLDPLCKPSDLSYTLIPTLAYFEFLTVNRDHGFDNVVSNEPVLDHKEDQLEVVDLVDVKLG</sequence>
<keyword evidence="2" id="KW-1185">Reference proteome</keyword>
<dbReference type="Pfam" id="PF03321">
    <property type="entry name" value="GH3"/>
    <property type="match status" value="1"/>
</dbReference>
<evidence type="ECO:0000313" key="1">
    <source>
        <dbReference type="EMBL" id="PKI46411.1"/>
    </source>
</evidence>